<proteinExistence type="predicted"/>
<dbReference type="GO" id="GO:0009279">
    <property type="term" value="C:cell outer membrane"/>
    <property type="evidence" value="ECO:0007669"/>
    <property type="project" value="UniProtKB-SubCell"/>
</dbReference>
<evidence type="ECO:0000256" key="3">
    <source>
        <dbReference type="ARBA" id="ARBA00023237"/>
    </source>
</evidence>
<dbReference type="OrthoDB" id="1490539at2"/>
<dbReference type="SUPFAM" id="SSF82171">
    <property type="entry name" value="DPP6 N-terminal domain-like"/>
    <property type="match status" value="1"/>
</dbReference>
<dbReference type="PANTHER" id="PTHR30329:SF21">
    <property type="entry name" value="LIPOPROTEIN YIAD-RELATED"/>
    <property type="match status" value="1"/>
</dbReference>
<evidence type="ECO:0000256" key="1">
    <source>
        <dbReference type="ARBA" id="ARBA00004442"/>
    </source>
</evidence>
<dbReference type="InterPro" id="IPR037293">
    <property type="entry name" value="Gal_Oxidase_central_sf"/>
</dbReference>
<dbReference type="Gene3D" id="3.30.1330.60">
    <property type="entry name" value="OmpA-like domain"/>
    <property type="match status" value="1"/>
</dbReference>
<dbReference type="SUPFAM" id="SSF103088">
    <property type="entry name" value="OmpA-like"/>
    <property type="match status" value="1"/>
</dbReference>
<keyword evidence="2 4" id="KW-0472">Membrane</keyword>
<gene>
    <name evidence="7" type="primary">oprF_3</name>
    <name evidence="7" type="ORF">ADICEAN_00750</name>
</gene>
<dbReference type="Pfam" id="PF00691">
    <property type="entry name" value="OmpA"/>
    <property type="match status" value="1"/>
</dbReference>
<evidence type="ECO:0000256" key="5">
    <source>
        <dbReference type="SAM" id="SignalP"/>
    </source>
</evidence>
<dbReference type="Gene3D" id="2.130.10.80">
    <property type="entry name" value="Galactose oxidase/kelch, beta-propeller"/>
    <property type="match status" value="1"/>
</dbReference>
<organism evidence="7 8">
    <name type="scientific">Cesiribacter andamanensis AMV16</name>
    <dbReference type="NCBI Taxonomy" id="1279009"/>
    <lineage>
        <taxon>Bacteria</taxon>
        <taxon>Pseudomonadati</taxon>
        <taxon>Bacteroidota</taxon>
        <taxon>Cytophagia</taxon>
        <taxon>Cytophagales</taxon>
        <taxon>Cesiribacteraceae</taxon>
        <taxon>Cesiribacter</taxon>
    </lineage>
</organism>
<dbReference type="eggNOG" id="COG2885">
    <property type="taxonomic scope" value="Bacteria"/>
</dbReference>
<comment type="subcellular location">
    <subcellularLocation>
        <location evidence="1">Cell outer membrane</location>
    </subcellularLocation>
</comment>
<reference evidence="7 8" key="1">
    <citation type="journal article" date="2013" name="Genome Announc.">
        <title>Draft Genome Sequence of Cesiribacter andamanensis Strain AMV16T, Isolated from a Soil Sample from a Mud Volcano in the Andaman Islands, India.</title>
        <authorList>
            <person name="Shivaji S."/>
            <person name="Ara S."/>
            <person name="Begum Z."/>
            <person name="Srinivas T.N."/>
            <person name="Singh A."/>
            <person name="Kumar Pinnaka A."/>
        </authorList>
    </citation>
    <scope>NUCLEOTIDE SEQUENCE [LARGE SCALE GENOMIC DNA]</scope>
    <source>
        <strain evidence="7 8">AMV16</strain>
    </source>
</reference>
<feature type="signal peptide" evidence="5">
    <location>
        <begin position="1"/>
        <end position="19"/>
    </location>
</feature>
<dbReference type="EMBL" id="AODQ01000011">
    <property type="protein sequence ID" value="EMR04127.1"/>
    <property type="molecule type" value="Genomic_DNA"/>
</dbReference>
<dbReference type="PROSITE" id="PS51123">
    <property type="entry name" value="OMPA_2"/>
    <property type="match status" value="1"/>
</dbReference>
<dbReference type="Proteomes" id="UP000011910">
    <property type="component" value="Unassembled WGS sequence"/>
</dbReference>
<accession>M7NA37</accession>
<dbReference type="InterPro" id="IPR011659">
    <property type="entry name" value="WD40"/>
</dbReference>
<feature type="chain" id="PRO_5004081853" evidence="5">
    <location>
        <begin position="20"/>
        <end position="516"/>
    </location>
</feature>
<dbReference type="RefSeq" id="WP_009194156.1">
    <property type="nucleotide sequence ID" value="NZ_AODQ01000011.1"/>
</dbReference>
<evidence type="ECO:0000256" key="2">
    <source>
        <dbReference type="ARBA" id="ARBA00023136"/>
    </source>
</evidence>
<dbReference type="CDD" id="cd07185">
    <property type="entry name" value="OmpA_C-like"/>
    <property type="match status" value="1"/>
</dbReference>
<keyword evidence="5" id="KW-0732">Signal</keyword>
<comment type="caution">
    <text evidence="7">The sequence shown here is derived from an EMBL/GenBank/DDBJ whole genome shotgun (WGS) entry which is preliminary data.</text>
</comment>
<name>M7NA37_9BACT</name>
<dbReference type="PANTHER" id="PTHR30329">
    <property type="entry name" value="STATOR ELEMENT OF FLAGELLAR MOTOR COMPLEX"/>
    <property type="match status" value="1"/>
</dbReference>
<keyword evidence="3" id="KW-0998">Cell outer membrane</keyword>
<dbReference type="InterPro" id="IPR050330">
    <property type="entry name" value="Bact_OuterMem_StrucFunc"/>
</dbReference>
<evidence type="ECO:0000313" key="7">
    <source>
        <dbReference type="EMBL" id="EMR04127.1"/>
    </source>
</evidence>
<dbReference type="Gene3D" id="2.60.40.1120">
    <property type="entry name" value="Carboxypeptidase-like, regulatory domain"/>
    <property type="match status" value="1"/>
</dbReference>
<evidence type="ECO:0000256" key="4">
    <source>
        <dbReference type="PROSITE-ProRule" id="PRU00473"/>
    </source>
</evidence>
<dbReference type="InterPro" id="IPR036737">
    <property type="entry name" value="OmpA-like_sf"/>
</dbReference>
<evidence type="ECO:0000259" key="6">
    <source>
        <dbReference type="PROSITE" id="PS51123"/>
    </source>
</evidence>
<keyword evidence="8" id="KW-1185">Reference proteome</keyword>
<dbReference type="AlphaFoldDB" id="M7NA37"/>
<sequence>MRTGLVLLMACAGLSGAFAQTKQQKEEAEEPKFELISLSRDVNTQYHDSAPVVAPDGKTLYFTVNDHPQNTHGKGSQDIWYSEIDATGQWGKAKHMPAPLNTNQFNQVLSVSPDGNTLLVRGGSGKNSLGFSLCRRVNGQWQKPEALKIEGFDKMAKGRFNGAFLALDASALILYFNEVEGAKYSDLYVSFPKGNSWSRPAPITTLNTRLDEFGPYLAPDNKTMYFASNRPGGFGNADIYKTVRQDDSWQKWSKPENIGAPINTGGFDAYYAIGNADSLVFTTRAYMSADGGHLDIHTLRRIKEKKAKIMLAGRVVDQKSGELVPHASIRILQGGEAIGVTETQLGQPDFETQLPGPGEFQLLVSAEGYLAGADTFAVEPTKIDMSVYRTIYVKKLEVGLSVRLNNIFFDFDKTTLREESFPELDKVVELMEQNPNLYIEIGGHTDDKGSDEYNERLSQGRAEAVREYITAKWIEPARVTARGYGESKPEVPNDTDDNRQINRRVEFTILQNTARK</sequence>
<dbReference type="PRINTS" id="PR01021">
    <property type="entry name" value="OMPADOMAIN"/>
</dbReference>
<feature type="domain" description="OmpA-like" evidence="6">
    <location>
        <begin position="398"/>
        <end position="513"/>
    </location>
</feature>
<dbReference type="InterPro" id="IPR006665">
    <property type="entry name" value="OmpA-like"/>
</dbReference>
<dbReference type="STRING" id="1279009.ADICEAN_00750"/>
<protein>
    <submittedName>
        <fullName evidence="7">Root adhesin</fullName>
    </submittedName>
</protein>
<dbReference type="InterPro" id="IPR006664">
    <property type="entry name" value="OMP_bac"/>
</dbReference>
<dbReference type="Pfam" id="PF07676">
    <property type="entry name" value="PD40"/>
    <property type="match status" value="2"/>
</dbReference>
<evidence type="ECO:0000313" key="8">
    <source>
        <dbReference type="Proteomes" id="UP000011910"/>
    </source>
</evidence>